<evidence type="ECO:0000313" key="6">
    <source>
        <dbReference type="Proteomes" id="UP000013827"/>
    </source>
</evidence>
<dbReference type="Gene3D" id="1.10.3460.10">
    <property type="entry name" value="Chlorophyll a/b binding protein domain"/>
    <property type="match status" value="1"/>
</dbReference>
<keyword evidence="3" id="KW-0934">Plastid</keyword>
<evidence type="ECO:0000256" key="3">
    <source>
        <dbReference type="ARBA" id="ARBA00022640"/>
    </source>
</evidence>
<dbReference type="InterPro" id="IPR022796">
    <property type="entry name" value="Chloroa_b-bind"/>
</dbReference>
<evidence type="ECO:0000256" key="1">
    <source>
        <dbReference type="ARBA" id="ARBA00004229"/>
    </source>
</evidence>
<dbReference type="HOGENOM" id="CLU_919607_0_0_1"/>
<dbReference type="GO" id="GO:0009507">
    <property type="term" value="C:chloroplast"/>
    <property type="evidence" value="ECO:0007669"/>
    <property type="project" value="UniProtKB-SubCell"/>
</dbReference>
<dbReference type="SMR" id="A0A0D3JW84"/>
<dbReference type="eggNOG" id="ENOG502S16Q">
    <property type="taxonomic scope" value="Eukaryota"/>
</dbReference>
<evidence type="ECO:0008006" key="7">
    <source>
        <dbReference type="Google" id="ProtNLM"/>
    </source>
</evidence>
<keyword evidence="2" id="KW-0150">Chloroplast</keyword>
<dbReference type="Proteomes" id="UP000013827">
    <property type="component" value="Unassembled WGS sequence"/>
</dbReference>
<evidence type="ECO:0000256" key="4">
    <source>
        <dbReference type="SAM" id="MobiDB-lite"/>
    </source>
</evidence>
<dbReference type="EnsemblProtists" id="EOD27769">
    <property type="protein sequence ID" value="EOD27769"/>
    <property type="gene ID" value="EMIHUDRAFT_463191"/>
</dbReference>
<evidence type="ECO:0000313" key="5">
    <source>
        <dbReference type="EnsemblProtists" id="EOD27769"/>
    </source>
</evidence>
<accession>A0A0D3JW84</accession>
<keyword evidence="6" id="KW-1185">Reference proteome</keyword>
<proteinExistence type="predicted"/>
<dbReference type="GeneID" id="17273315"/>
<comment type="subcellular location">
    <subcellularLocation>
        <location evidence="1">Plastid</location>
        <location evidence="1">Chloroplast</location>
    </subcellularLocation>
</comment>
<dbReference type="AlphaFoldDB" id="A0A0D3JW84"/>
<organism evidence="5 6">
    <name type="scientific">Emiliania huxleyi (strain CCMP1516)</name>
    <dbReference type="NCBI Taxonomy" id="280463"/>
    <lineage>
        <taxon>Eukaryota</taxon>
        <taxon>Haptista</taxon>
        <taxon>Haptophyta</taxon>
        <taxon>Prymnesiophyceae</taxon>
        <taxon>Isochrysidales</taxon>
        <taxon>Noelaerhabdaceae</taxon>
        <taxon>Emiliania</taxon>
    </lineage>
</organism>
<reference evidence="5" key="2">
    <citation type="submission" date="2024-10" db="UniProtKB">
        <authorList>
            <consortium name="EnsemblProtists"/>
        </authorList>
    </citation>
    <scope>IDENTIFICATION</scope>
</reference>
<dbReference type="PaxDb" id="2903-EOD27769"/>
<dbReference type="RefSeq" id="XP_005780198.1">
    <property type="nucleotide sequence ID" value="XM_005780141.1"/>
</dbReference>
<dbReference type="SUPFAM" id="SSF103511">
    <property type="entry name" value="Chlorophyll a-b binding protein"/>
    <property type="match status" value="1"/>
</dbReference>
<evidence type="ECO:0000256" key="2">
    <source>
        <dbReference type="ARBA" id="ARBA00022528"/>
    </source>
</evidence>
<name>A0A0D3JW84_EMIH1</name>
<feature type="region of interest" description="Disordered" evidence="4">
    <location>
        <begin position="202"/>
        <end position="224"/>
    </location>
</feature>
<protein>
    <recommendedName>
        <fullName evidence="7">Light harvesting protein</fullName>
    </recommendedName>
</protein>
<reference evidence="6" key="1">
    <citation type="journal article" date="2013" name="Nature">
        <title>Pan genome of the phytoplankton Emiliania underpins its global distribution.</title>
        <authorList>
            <person name="Read B.A."/>
            <person name="Kegel J."/>
            <person name="Klute M.J."/>
            <person name="Kuo A."/>
            <person name="Lefebvre S.C."/>
            <person name="Maumus F."/>
            <person name="Mayer C."/>
            <person name="Miller J."/>
            <person name="Monier A."/>
            <person name="Salamov A."/>
            <person name="Young J."/>
            <person name="Aguilar M."/>
            <person name="Claverie J.M."/>
            <person name="Frickenhaus S."/>
            <person name="Gonzalez K."/>
            <person name="Herman E.K."/>
            <person name="Lin Y.C."/>
            <person name="Napier J."/>
            <person name="Ogata H."/>
            <person name="Sarno A.F."/>
            <person name="Shmutz J."/>
            <person name="Schroeder D."/>
            <person name="de Vargas C."/>
            <person name="Verret F."/>
            <person name="von Dassow P."/>
            <person name="Valentin K."/>
            <person name="Van de Peer Y."/>
            <person name="Wheeler G."/>
            <person name="Dacks J.B."/>
            <person name="Delwiche C.F."/>
            <person name="Dyhrman S.T."/>
            <person name="Glockner G."/>
            <person name="John U."/>
            <person name="Richards T."/>
            <person name="Worden A.Z."/>
            <person name="Zhang X."/>
            <person name="Grigoriev I.V."/>
            <person name="Allen A.E."/>
            <person name="Bidle K."/>
            <person name="Borodovsky M."/>
            <person name="Bowler C."/>
            <person name="Brownlee C."/>
            <person name="Cock J.M."/>
            <person name="Elias M."/>
            <person name="Gladyshev V.N."/>
            <person name="Groth M."/>
            <person name="Guda C."/>
            <person name="Hadaegh A."/>
            <person name="Iglesias-Rodriguez M.D."/>
            <person name="Jenkins J."/>
            <person name="Jones B.M."/>
            <person name="Lawson T."/>
            <person name="Leese F."/>
            <person name="Lindquist E."/>
            <person name="Lobanov A."/>
            <person name="Lomsadze A."/>
            <person name="Malik S.B."/>
            <person name="Marsh M.E."/>
            <person name="Mackinder L."/>
            <person name="Mock T."/>
            <person name="Mueller-Roeber B."/>
            <person name="Pagarete A."/>
            <person name="Parker M."/>
            <person name="Probert I."/>
            <person name="Quesneville H."/>
            <person name="Raines C."/>
            <person name="Rensing S.A."/>
            <person name="Riano-Pachon D.M."/>
            <person name="Richier S."/>
            <person name="Rokitta S."/>
            <person name="Shiraiwa Y."/>
            <person name="Soanes D.M."/>
            <person name="van der Giezen M."/>
            <person name="Wahlund T.M."/>
            <person name="Williams B."/>
            <person name="Wilson W."/>
            <person name="Wolfe G."/>
            <person name="Wurch L.L."/>
        </authorList>
    </citation>
    <scope>NUCLEOTIDE SEQUENCE</scope>
</reference>
<dbReference type="KEGG" id="ehx:EMIHUDRAFT_463191"/>
<sequence>MFPVSVASFALAPAVRPVVTTPVVRAPAPLAVAPAAAGFEKGMSQFAADYPWLAKYGFGPTVKAERWNGRHAMFGWLAILGTGVAKSHGWLPSGDVALTYNEWGGLAQQGFNTYITNERAIIMIAHVHALAVSAAAAFGPQVLGDSLTLLDGEKDEDPYGLFVPLKGTFGLTPAAEMANGRMAMMGIIAVATGLHRLSVRGDQITPPDGPASPTLHNGRTSPAKPRIFVDSRGKRVAKGSADATAECTSVGAAPGGIGKAPCDRKPRTYVANQFVFEAPVYRQHGAFIDSNGPLPRFFELAPP</sequence>
<dbReference type="Pfam" id="PF00504">
    <property type="entry name" value="Chloroa_b-bind"/>
    <property type="match status" value="1"/>
</dbReference>